<evidence type="ECO:0000256" key="1">
    <source>
        <dbReference type="SAM" id="SignalP"/>
    </source>
</evidence>
<protein>
    <submittedName>
        <fullName evidence="2">Uncharacterized protein</fullName>
    </submittedName>
</protein>
<organism evidence="2">
    <name type="scientific">Fusarium oxysporum f. sp. conglutinans race 2 54008</name>
    <dbReference type="NCBI Taxonomy" id="1089457"/>
    <lineage>
        <taxon>Eukaryota</taxon>
        <taxon>Fungi</taxon>
        <taxon>Dikarya</taxon>
        <taxon>Ascomycota</taxon>
        <taxon>Pezizomycotina</taxon>
        <taxon>Sordariomycetes</taxon>
        <taxon>Hypocreomycetidae</taxon>
        <taxon>Hypocreales</taxon>
        <taxon>Nectriaceae</taxon>
        <taxon>Fusarium</taxon>
        <taxon>Fusarium oxysporum species complex</taxon>
    </lineage>
</organism>
<gene>
    <name evidence="2" type="ORF">FOPG_01722</name>
</gene>
<sequence length="61" mass="6384">MQYRSILSVLILTGLSFGLALALVMANLSCAGAGDVIPRAFGECRTLEGSKPQASRDDDIA</sequence>
<feature type="chain" id="PRO_5004939662" evidence="1">
    <location>
        <begin position="23"/>
        <end position="61"/>
    </location>
</feature>
<proteinExistence type="predicted"/>
<dbReference type="AlphaFoldDB" id="X0ICY4"/>
<feature type="signal peptide" evidence="1">
    <location>
        <begin position="1"/>
        <end position="22"/>
    </location>
</feature>
<evidence type="ECO:0000313" key="2">
    <source>
        <dbReference type="EMBL" id="EXL86733.1"/>
    </source>
</evidence>
<keyword evidence="1" id="KW-0732">Signal</keyword>
<name>X0ICY4_FUSOX</name>
<dbReference type="EMBL" id="JH658805">
    <property type="protein sequence ID" value="EXL86733.1"/>
    <property type="molecule type" value="Genomic_DNA"/>
</dbReference>
<dbReference type="Proteomes" id="UP000030676">
    <property type="component" value="Unassembled WGS sequence"/>
</dbReference>
<reference evidence="2" key="1">
    <citation type="submission" date="2011-11" db="EMBL/GenBank/DDBJ databases">
        <title>The Genome Sequence of Fusarium oxysporum PHW808.</title>
        <authorList>
            <consortium name="The Broad Institute Genome Sequencing Platform"/>
            <person name="Ma L.-J."/>
            <person name="Gale L.R."/>
            <person name="Schwartz D.C."/>
            <person name="Zhou S."/>
            <person name="Corby-Kistler H."/>
            <person name="Young S.K."/>
            <person name="Zeng Q."/>
            <person name="Gargeya S."/>
            <person name="Fitzgerald M."/>
            <person name="Haas B."/>
            <person name="Abouelleil A."/>
            <person name="Alvarado L."/>
            <person name="Arachchi H.M."/>
            <person name="Berlin A."/>
            <person name="Brown A."/>
            <person name="Chapman S.B."/>
            <person name="Chen Z."/>
            <person name="Dunbar C."/>
            <person name="Freedman E."/>
            <person name="Gearin G."/>
            <person name="Goldberg J."/>
            <person name="Griggs A."/>
            <person name="Gujja S."/>
            <person name="Heiman D."/>
            <person name="Howarth C."/>
            <person name="Larson L."/>
            <person name="Lui A."/>
            <person name="MacDonald P.J.P."/>
            <person name="Montmayeur A."/>
            <person name="Murphy C."/>
            <person name="Neiman D."/>
            <person name="Pearson M."/>
            <person name="Priest M."/>
            <person name="Roberts A."/>
            <person name="Saif S."/>
            <person name="Shea T."/>
            <person name="Shenoy N."/>
            <person name="Sisk P."/>
            <person name="Stolte C."/>
            <person name="Sykes S."/>
            <person name="Wortman J."/>
            <person name="Nusbaum C."/>
            <person name="Birren B."/>
        </authorList>
    </citation>
    <scope>NUCLEOTIDE SEQUENCE [LARGE SCALE GENOMIC DNA]</scope>
    <source>
        <strain evidence="2">54008</strain>
    </source>
</reference>
<reference evidence="2" key="2">
    <citation type="submission" date="2012-05" db="EMBL/GenBank/DDBJ databases">
        <title>The Genome Annotation of Fusarium oxysporum PHW808.</title>
        <authorList>
            <consortium name="The Broad Institute Genomics Platform"/>
            <person name="Ma L.-J."/>
            <person name="Corby-Kistler H."/>
            <person name="Broz K."/>
            <person name="Gale L.R."/>
            <person name="Jonkers W."/>
            <person name="O'Donnell K."/>
            <person name="Ploetz R."/>
            <person name="Steinberg C."/>
            <person name="Schwartz D.C."/>
            <person name="VanEtten H."/>
            <person name="Zhou S."/>
            <person name="Young S.K."/>
            <person name="Zeng Q."/>
            <person name="Gargeya S."/>
            <person name="Fitzgerald M."/>
            <person name="Abouelleil A."/>
            <person name="Alvarado L."/>
            <person name="Chapman S.B."/>
            <person name="Gainer-Dewar J."/>
            <person name="Goldberg J."/>
            <person name="Griggs A."/>
            <person name="Gujja S."/>
            <person name="Hansen M."/>
            <person name="Howarth C."/>
            <person name="Imamovic A."/>
            <person name="Ireland A."/>
            <person name="Larimer J."/>
            <person name="McCowan C."/>
            <person name="Murphy C."/>
            <person name="Pearson M."/>
            <person name="Poon T.W."/>
            <person name="Priest M."/>
            <person name="Roberts A."/>
            <person name="Saif S."/>
            <person name="Shea T."/>
            <person name="Sykes S."/>
            <person name="Wortman J."/>
            <person name="Nusbaum C."/>
            <person name="Birren B."/>
        </authorList>
    </citation>
    <scope>NUCLEOTIDE SEQUENCE</scope>
    <source>
        <strain evidence="2">54008</strain>
    </source>
</reference>
<dbReference type="HOGENOM" id="CLU_2922727_0_0_1"/>
<accession>X0ICY4</accession>